<dbReference type="GO" id="GO:0016798">
    <property type="term" value="F:hydrolase activity, acting on glycosyl bonds"/>
    <property type="evidence" value="ECO:0007669"/>
    <property type="project" value="UniProtKB-KW"/>
</dbReference>
<dbReference type="Proteomes" id="UP001139336">
    <property type="component" value="Unassembled WGS sequence"/>
</dbReference>
<dbReference type="SMART" id="SM00642">
    <property type="entry name" value="Aamy"/>
    <property type="match status" value="1"/>
</dbReference>
<comment type="caution">
    <text evidence="4">The sequence shown here is derived from an EMBL/GenBank/DDBJ whole genome shotgun (WGS) entry which is preliminary data.</text>
</comment>
<dbReference type="EMBL" id="JAKGSI010000003">
    <property type="protein sequence ID" value="MCF4006841.1"/>
    <property type="molecule type" value="Genomic_DNA"/>
</dbReference>
<keyword evidence="2" id="KW-0326">Glycosidase</keyword>
<proteinExistence type="predicted"/>
<keyword evidence="1" id="KW-0378">Hydrolase</keyword>
<dbReference type="InterPro" id="IPR017853">
    <property type="entry name" value="GH"/>
</dbReference>
<keyword evidence="5" id="KW-1185">Reference proteome</keyword>
<evidence type="ECO:0000313" key="5">
    <source>
        <dbReference type="Proteomes" id="UP001139336"/>
    </source>
</evidence>
<name>A0A9X1QQC2_9CORY</name>
<dbReference type="GO" id="GO:0005975">
    <property type="term" value="P:carbohydrate metabolic process"/>
    <property type="evidence" value="ECO:0007669"/>
    <property type="project" value="InterPro"/>
</dbReference>
<dbReference type="RefSeq" id="WP_236118649.1">
    <property type="nucleotide sequence ID" value="NZ_JAKGSI010000003.1"/>
</dbReference>
<dbReference type="GO" id="GO:0016853">
    <property type="term" value="F:isomerase activity"/>
    <property type="evidence" value="ECO:0007669"/>
    <property type="project" value="UniProtKB-KW"/>
</dbReference>
<dbReference type="PANTHER" id="PTHR10357:SF210">
    <property type="entry name" value="MALTODEXTRIN GLUCOSIDASE"/>
    <property type="match status" value="1"/>
</dbReference>
<dbReference type="PANTHER" id="PTHR10357">
    <property type="entry name" value="ALPHA-AMYLASE FAMILY MEMBER"/>
    <property type="match status" value="1"/>
</dbReference>
<organism evidence="4 5">
    <name type="scientific">Corynebacterium uropygiale</name>
    <dbReference type="NCBI Taxonomy" id="1775911"/>
    <lineage>
        <taxon>Bacteria</taxon>
        <taxon>Bacillati</taxon>
        <taxon>Actinomycetota</taxon>
        <taxon>Actinomycetes</taxon>
        <taxon>Mycobacteriales</taxon>
        <taxon>Corynebacteriaceae</taxon>
        <taxon>Corynebacterium</taxon>
    </lineage>
</organism>
<evidence type="ECO:0000256" key="1">
    <source>
        <dbReference type="ARBA" id="ARBA00022801"/>
    </source>
</evidence>
<protein>
    <submittedName>
        <fullName evidence="4">Alpha-amylase</fullName>
    </submittedName>
</protein>
<dbReference type="Pfam" id="PF00128">
    <property type="entry name" value="Alpha-amylase"/>
    <property type="match status" value="2"/>
</dbReference>
<gene>
    <name evidence="4" type="ORF">L1O03_06565</name>
</gene>
<evidence type="ECO:0000256" key="2">
    <source>
        <dbReference type="ARBA" id="ARBA00023295"/>
    </source>
</evidence>
<dbReference type="InterPro" id="IPR006047">
    <property type="entry name" value="GH13_cat_dom"/>
</dbReference>
<accession>A0A9X1QQC2</accession>
<evidence type="ECO:0000313" key="4">
    <source>
        <dbReference type="EMBL" id="MCF4006841.1"/>
    </source>
</evidence>
<dbReference type="AlphaFoldDB" id="A0A9X1QQC2"/>
<dbReference type="Gene3D" id="3.20.20.80">
    <property type="entry name" value="Glycosidases"/>
    <property type="match status" value="1"/>
</dbReference>
<sequence>MSNLEHTIIWQVYPLSADLRQLEHPEDGSQSSALRRTTAWLDYVQQLGCDALMLGPIFRSVSHGYDTLDHYAIDPRVGTEEDARTLIAECHARGIRVIFDGVFNHVAATHPLVSSGGPIKRTEAGDPVPWEGHEELVELDHSDPRTADMVTDIMLHWLRLGLDGWRLDVAYAVPTAFWAEVTDRVRAEFPQAIFLGEMIHGDYVQLIDEGHLDSATQYELWKAIWSSIKDKNFWELAHALERHEEFSRGHILNIFVGNHDVDRIASVVGDGGAALAACFLFTLPGCPSIYYGDEQAFRGEKGEGFGADDPIRPPLPESPEKLAEQGKWLWQVYHDLIAARRRHPWMSTATLEVRSKDNERIEYALSSAEGELTVQVDISEKFRAHLAWSDGEELRYCW</sequence>
<feature type="domain" description="Glycosyl hydrolase family 13 catalytic" evidence="3">
    <location>
        <begin position="11"/>
        <end position="340"/>
    </location>
</feature>
<evidence type="ECO:0000259" key="3">
    <source>
        <dbReference type="SMART" id="SM00642"/>
    </source>
</evidence>
<dbReference type="SUPFAM" id="SSF51445">
    <property type="entry name" value="(Trans)glycosidases"/>
    <property type="match status" value="1"/>
</dbReference>
<reference evidence="4" key="1">
    <citation type="submission" date="2022-01" db="EMBL/GenBank/DDBJ databases">
        <title>Corynebacterium sp. nov isolated from isolated from the feces of the greater white-fronted geese (Anser albifrons) at Poyang Lake, PR China.</title>
        <authorList>
            <person name="Liu Q."/>
        </authorList>
    </citation>
    <scope>NUCLEOTIDE SEQUENCE</scope>
    <source>
        <strain evidence="4">JCM 32435</strain>
    </source>
</reference>